<proteinExistence type="predicted"/>
<dbReference type="EMBL" id="JANAKD010000715">
    <property type="protein sequence ID" value="KAJ3489855.1"/>
    <property type="molecule type" value="Genomic_DNA"/>
</dbReference>
<name>A0ACC1QRN9_9HYPO</name>
<gene>
    <name evidence="1" type="ORF">NLG97_g5907</name>
</gene>
<evidence type="ECO:0000313" key="1">
    <source>
        <dbReference type="EMBL" id="KAJ3489855.1"/>
    </source>
</evidence>
<comment type="caution">
    <text evidence="1">The sequence shown here is derived from an EMBL/GenBank/DDBJ whole genome shotgun (WGS) entry which is preliminary data.</text>
</comment>
<accession>A0ACC1QRN9</accession>
<dbReference type="Proteomes" id="UP001148737">
    <property type="component" value="Unassembled WGS sequence"/>
</dbReference>
<evidence type="ECO:0000313" key="2">
    <source>
        <dbReference type="Proteomes" id="UP001148737"/>
    </source>
</evidence>
<reference evidence="1" key="1">
    <citation type="submission" date="2022-07" db="EMBL/GenBank/DDBJ databases">
        <title>Genome Sequence of Lecanicillium saksenae.</title>
        <authorList>
            <person name="Buettner E."/>
        </authorList>
    </citation>
    <scope>NUCLEOTIDE SEQUENCE</scope>
    <source>
        <strain evidence="1">VT-O1</strain>
    </source>
</reference>
<sequence>MADYFYAQFLETLAAGCRSTGISIPEGDRVFEQVELATSSGFEPVVAPTTPFQGMEEEALLRDCFNRMAQIDPELADFARSCLGRTGCMDRWLQALCGALCALFRIKPPKLDETMPFLLLLFYIVGAIENKDPSEFDRLHDFNRQQLLRESLVKYPAMD</sequence>
<protein>
    <submittedName>
        <fullName evidence="1">Uncharacterized protein</fullName>
    </submittedName>
</protein>
<organism evidence="1 2">
    <name type="scientific">Lecanicillium saksenae</name>
    <dbReference type="NCBI Taxonomy" id="468837"/>
    <lineage>
        <taxon>Eukaryota</taxon>
        <taxon>Fungi</taxon>
        <taxon>Dikarya</taxon>
        <taxon>Ascomycota</taxon>
        <taxon>Pezizomycotina</taxon>
        <taxon>Sordariomycetes</taxon>
        <taxon>Hypocreomycetidae</taxon>
        <taxon>Hypocreales</taxon>
        <taxon>Cordycipitaceae</taxon>
        <taxon>Lecanicillium</taxon>
    </lineage>
</organism>
<keyword evidence="2" id="KW-1185">Reference proteome</keyword>